<dbReference type="Proteomes" id="UP000436088">
    <property type="component" value="Unassembled WGS sequence"/>
</dbReference>
<accession>A0A6A2WEX1</accession>
<comment type="caution">
    <text evidence="2">The sequence shown here is derived from an EMBL/GenBank/DDBJ whole genome shotgun (WGS) entry which is preliminary data.</text>
</comment>
<evidence type="ECO:0000256" key="1">
    <source>
        <dbReference type="SAM" id="MobiDB-lite"/>
    </source>
</evidence>
<proteinExistence type="predicted"/>
<sequence>MKENGIQYLNEDAYSLLSFSLNSEVIKEVLDIIEVLSGQSSCKSKVAASGALSSILNILDLKIRVPGANATLARHCIVVLRNLCNNQKARLPITETQGCITSIAMLIETGSHEDQEHVLAILLTLCSQRVEYWQLVMDQCDLFPSLFDVSVNGSDKGKASAMELLWLLRDTNHGDVQSDDVTSKDANNHSKDKKSHKSLFGLKLPMFSRSSAHRRKK</sequence>
<evidence type="ECO:0000313" key="2">
    <source>
        <dbReference type="EMBL" id="KAE8655991.1"/>
    </source>
</evidence>
<gene>
    <name evidence="2" type="ORF">F3Y22_tig00117012pilonHSYRG00220</name>
</gene>
<organism evidence="2 3">
    <name type="scientific">Hibiscus syriacus</name>
    <name type="common">Rose of Sharon</name>
    <dbReference type="NCBI Taxonomy" id="106335"/>
    <lineage>
        <taxon>Eukaryota</taxon>
        <taxon>Viridiplantae</taxon>
        <taxon>Streptophyta</taxon>
        <taxon>Embryophyta</taxon>
        <taxon>Tracheophyta</taxon>
        <taxon>Spermatophyta</taxon>
        <taxon>Magnoliopsida</taxon>
        <taxon>eudicotyledons</taxon>
        <taxon>Gunneridae</taxon>
        <taxon>Pentapetalae</taxon>
        <taxon>rosids</taxon>
        <taxon>malvids</taxon>
        <taxon>Malvales</taxon>
        <taxon>Malvaceae</taxon>
        <taxon>Malvoideae</taxon>
        <taxon>Hibiscus</taxon>
    </lineage>
</organism>
<dbReference type="EMBL" id="VEPZ02001773">
    <property type="protein sequence ID" value="KAE8655991.1"/>
    <property type="molecule type" value="Genomic_DNA"/>
</dbReference>
<name>A0A6A2WEX1_HIBSY</name>
<dbReference type="AlphaFoldDB" id="A0A6A2WEX1"/>
<dbReference type="InterPro" id="IPR016024">
    <property type="entry name" value="ARM-type_fold"/>
</dbReference>
<dbReference type="Gene3D" id="1.25.10.10">
    <property type="entry name" value="Leucine-rich Repeat Variant"/>
    <property type="match status" value="1"/>
</dbReference>
<feature type="compositionally biased region" description="Basic and acidic residues" evidence="1">
    <location>
        <begin position="181"/>
        <end position="190"/>
    </location>
</feature>
<keyword evidence="3" id="KW-1185">Reference proteome</keyword>
<feature type="region of interest" description="Disordered" evidence="1">
    <location>
        <begin position="176"/>
        <end position="198"/>
    </location>
</feature>
<dbReference type="InterPro" id="IPR011989">
    <property type="entry name" value="ARM-like"/>
</dbReference>
<dbReference type="SUPFAM" id="SSF48371">
    <property type="entry name" value="ARM repeat"/>
    <property type="match status" value="1"/>
</dbReference>
<reference evidence="2" key="1">
    <citation type="submission" date="2019-09" db="EMBL/GenBank/DDBJ databases">
        <title>Draft genome information of white flower Hibiscus syriacus.</title>
        <authorList>
            <person name="Kim Y.-M."/>
        </authorList>
    </citation>
    <scope>NUCLEOTIDE SEQUENCE [LARGE SCALE GENOMIC DNA]</scope>
    <source>
        <strain evidence="2">YM2019G1</strain>
    </source>
</reference>
<protein>
    <submittedName>
        <fullName evidence="2">RAD-like 6</fullName>
    </submittedName>
</protein>
<evidence type="ECO:0000313" key="3">
    <source>
        <dbReference type="Proteomes" id="UP000436088"/>
    </source>
</evidence>